<feature type="region of interest" description="Disordered" evidence="5">
    <location>
        <begin position="254"/>
        <end position="413"/>
    </location>
</feature>
<dbReference type="AlphaFoldDB" id="A0AAN6VG27"/>
<evidence type="ECO:0000256" key="4">
    <source>
        <dbReference type="ARBA" id="ARBA00023136"/>
    </source>
</evidence>
<proteinExistence type="predicted"/>
<evidence type="ECO:0000256" key="5">
    <source>
        <dbReference type="SAM" id="MobiDB-lite"/>
    </source>
</evidence>
<comment type="subcellular location">
    <subcellularLocation>
        <location evidence="1">Membrane</location>
        <topology evidence="1">Single-pass membrane protein</topology>
    </subcellularLocation>
</comment>
<keyword evidence="7" id="KW-0732">Signal</keyword>
<evidence type="ECO:0000256" key="3">
    <source>
        <dbReference type="ARBA" id="ARBA00022989"/>
    </source>
</evidence>
<feature type="compositionally biased region" description="Basic and acidic residues" evidence="5">
    <location>
        <begin position="369"/>
        <end position="379"/>
    </location>
</feature>
<keyword evidence="9" id="KW-1185">Reference proteome</keyword>
<feature type="compositionally biased region" description="Low complexity" evidence="5">
    <location>
        <begin position="403"/>
        <end position="413"/>
    </location>
</feature>
<keyword evidence="2 6" id="KW-0812">Transmembrane</keyword>
<feature type="region of interest" description="Disordered" evidence="5">
    <location>
        <begin position="39"/>
        <end position="58"/>
    </location>
</feature>
<evidence type="ECO:0000313" key="8">
    <source>
        <dbReference type="EMBL" id="KAK4150146.1"/>
    </source>
</evidence>
<dbReference type="GO" id="GO:0016020">
    <property type="term" value="C:membrane"/>
    <property type="evidence" value="ECO:0007669"/>
    <property type="project" value="UniProtKB-SubCell"/>
</dbReference>
<evidence type="ECO:0000313" key="9">
    <source>
        <dbReference type="Proteomes" id="UP001302745"/>
    </source>
</evidence>
<keyword evidence="4 6" id="KW-0472">Membrane</keyword>
<feature type="compositionally biased region" description="Low complexity" evidence="5">
    <location>
        <begin position="68"/>
        <end position="92"/>
    </location>
</feature>
<evidence type="ECO:0000256" key="6">
    <source>
        <dbReference type="SAM" id="Phobius"/>
    </source>
</evidence>
<feature type="signal peptide" evidence="7">
    <location>
        <begin position="1"/>
        <end position="21"/>
    </location>
</feature>
<protein>
    <submittedName>
        <fullName evidence="8">Uncharacterized protein</fullName>
    </submittedName>
</protein>
<feature type="compositionally biased region" description="Basic residues" evidence="5">
    <location>
        <begin position="380"/>
        <end position="396"/>
    </location>
</feature>
<feature type="compositionally biased region" description="Low complexity" evidence="5">
    <location>
        <begin position="346"/>
        <end position="368"/>
    </location>
</feature>
<feature type="chain" id="PRO_5042936032" evidence="7">
    <location>
        <begin position="22"/>
        <end position="447"/>
    </location>
</feature>
<reference evidence="8" key="1">
    <citation type="journal article" date="2023" name="Mol. Phylogenet. Evol.">
        <title>Genome-scale phylogeny and comparative genomics of the fungal order Sordariales.</title>
        <authorList>
            <person name="Hensen N."/>
            <person name="Bonometti L."/>
            <person name="Westerberg I."/>
            <person name="Brannstrom I.O."/>
            <person name="Guillou S."/>
            <person name="Cros-Aarteil S."/>
            <person name="Calhoun S."/>
            <person name="Haridas S."/>
            <person name="Kuo A."/>
            <person name="Mondo S."/>
            <person name="Pangilinan J."/>
            <person name="Riley R."/>
            <person name="LaButti K."/>
            <person name="Andreopoulos B."/>
            <person name="Lipzen A."/>
            <person name="Chen C."/>
            <person name="Yan M."/>
            <person name="Daum C."/>
            <person name="Ng V."/>
            <person name="Clum A."/>
            <person name="Steindorff A."/>
            <person name="Ohm R.A."/>
            <person name="Martin F."/>
            <person name="Silar P."/>
            <person name="Natvig D.O."/>
            <person name="Lalanne C."/>
            <person name="Gautier V."/>
            <person name="Ament-Velasquez S.L."/>
            <person name="Kruys A."/>
            <person name="Hutchinson M.I."/>
            <person name="Powell A.J."/>
            <person name="Barry K."/>
            <person name="Miller A.N."/>
            <person name="Grigoriev I.V."/>
            <person name="Debuchy R."/>
            <person name="Gladieux P."/>
            <person name="Hiltunen Thoren M."/>
            <person name="Johannesson H."/>
        </authorList>
    </citation>
    <scope>NUCLEOTIDE SEQUENCE</scope>
    <source>
        <strain evidence="8">CBS 538.74</strain>
    </source>
</reference>
<comment type="caution">
    <text evidence="8">The sequence shown here is derived from an EMBL/GenBank/DDBJ whole genome shotgun (WGS) entry which is preliminary data.</text>
</comment>
<keyword evidence="3 6" id="KW-1133">Transmembrane helix</keyword>
<name>A0AAN6VG27_9PEZI</name>
<feature type="compositionally biased region" description="Low complexity" evidence="5">
    <location>
        <begin position="132"/>
        <end position="142"/>
    </location>
</feature>
<dbReference type="GO" id="GO:0071944">
    <property type="term" value="C:cell periphery"/>
    <property type="evidence" value="ECO:0007669"/>
    <property type="project" value="UniProtKB-ARBA"/>
</dbReference>
<feature type="compositionally biased region" description="Low complexity" evidence="5">
    <location>
        <begin position="115"/>
        <end position="125"/>
    </location>
</feature>
<feature type="compositionally biased region" description="Basic residues" evidence="5">
    <location>
        <begin position="334"/>
        <end position="345"/>
    </location>
</feature>
<dbReference type="PANTHER" id="PTHR15549">
    <property type="entry name" value="PAIRED IMMUNOGLOBULIN-LIKE TYPE 2 RECEPTOR"/>
    <property type="match status" value="1"/>
</dbReference>
<dbReference type="EMBL" id="MU857093">
    <property type="protein sequence ID" value="KAK4150146.1"/>
    <property type="molecule type" value="Genomic_DNA"/>
</dbReference>
<reference evidence="8" key="2">
    <citation type="submission" date="2023-05" db="EMBL/GenBank/DDBJ databases">
        <authorList>
            <consortium name="Lawrence Berkeley National Laboratory"/>
            <person name="Steindorff A."/>
            <person name="Hensen N."/>
            <person name="Bonometti L."/>
            <person name="Westerberg I."/>
            <person name="Brannstrom I.O."/>
            <person name="Guillou S."/>
            <person name="Cros-Aarteil S."/>
            <person name="Calhoun S."/>
            <person name="Haridas S."/>
            <person name="Kuo A."/>
            <person name="Mondo S."/>
            <person name="Pangilinan J."/>
            <person name="Riley R."/>
            <person name="Labutti K."/>
            <person name="Andreopoulos B."/>
            <person name="Lipzen A."/>
            <person name="Chen C."/>
            <person name="Yanf M."/>
            <person name="Daum C."/>
            <person name="Ng V."/>
            <person name="Clum A."/>
            <person name="Ohm R."/>
            <person name="Martin F."/>
            <person name="Silar P."/>
            <person name="Natvig D."/>
            <person name="Lalanne C."/>
            <person name="Gautier V."/>
            <person name="Ament-Velasquez S.L."/>
            <person name="Kruys A."/>
            <person name="Hutchinson M.I."/>
            <person name="Powell A.J."/>
            <person name="Barry K."/>
            <person name="Miller A.N."/>
            <person name="Grigoriev I.V."/>
            <person name="Debuchy R."/>
            <person name="Gladieux P."/>
            <person name="Thoren M.H."/>
            <person name="Johannesson H."/>
        </authorList>
    </citation>
    <scope>NUCLEOTIDE SEQUENCE</scope>
    <source>
        <strain evidence="8">CBS 538.74</strain>
    </source>
</reference>
<sequence>MARPMLLALLCAAMLGWMVEAWPVMSHGPNQHLEGRDELEVAEPRQSRGPPHHFLPSTATTTTTLTLSVPGPTSSPSLTSTGLSGAASSSTTFDADGSRSWSTVDRQTSSEALVTATMPTDTTTSPGPPPTTDSSASSNDAGSGIGSNRTLVIALSTVFSAVGLALIAGVVWFCWRRRQRRLPLLSRGITPIDDDEIERWKSPREKTRFHGGDTDVEADAALDKETGVQSHAKHPSTGSVKKPPSVIVYNRAHDSQGVRHSTDAESRRSFAQNHPAYSGRTSLDKALPQTPIQARAPNARAGLTDESIPGDEPFLPGPRRSASRLSKLPPNSAKGRRARHARARSSRSSTRSFGEYYYYESGGGSRSRAGSDLELSPRHSHDHVRHSHHHHHHHSRNYGAHPSSHSRVYSSSSIPPRLSFGDEVFLGGLSPARPRFTGEEEIGRAIG</sequence>
<dbReference type="Proteomes" id="UP001302745">
    <property type="component" value="Unassembled WGS sequence"/>
</dbReference>
<evidence type="ECO:0000256" key="7">
    <source>
        <dbReference type="SAM" id="SignalP"/>
    </source>
</evidence>
<feature type="compositionally biased region" description="Polar residues" evidence="5">
    <location>
        <begin position="99"/>
        <end position="112"/>
    </location>
</feature>
<evidence type="ECO:0000256" key="1">
    <source>
        <dbReference type="ARBA" id="ARBA00004167"/>
    </source>
</evidence>
<accession>A0AAN6VG27</accession>
<organism evidence="8 9">
    <name type="scientific">Chaetomidium leptoderma</name>
    <dbReference type="NCBI Taxonomy" id="669021"/>
    <lineage>
        <taxon>Eukaryota</taxon>
        <taxon>Fungi</taxon>
        <taxon>Dikarya</taxon>
        <taxon>Ascomycota</taxon>
        <taxon>Pezizomycotina</taxon>
        <taxon>Sordariomycetes</taxon>
        <taxon>Sordariomycetidae</taxon>
        <taxon>Sordariales</taxon>
        <taxon>Chaetomiaceae</taxon>
        <taxon>Chaetomidium</taxon>
    </lineage>
</organism>
<feature type="transmembrane region" description="Helical" evidence="6">
    <location>
        <begin position="151"/>
        <end position="175"/>
    </location>
</feature>
<feature type="compositionally biased region" description="Basic and acidic residues" evidence="5">
    <location>
        <begin position="254"/>
        <end position="268"/>
    </location>
</feature>
<evidence type="ECO:0000256" key="2">
    <source>
        <dbReference type="ARBA" id="ARBA00022692"/>
    </source>
</evidence>
<feature type="region of interest" description="Disordered" evidence="5">
    <location>
        <begin position="68"/>
        <end position="143"/>
    </location>
</feature>
<dbReference type="InterPro" id="IPR051694">
    <property type="entry name" value="Immunoregulatory_rcpt-like"/>
</dbReference>
<gene>
    <name evidence="8" type="ORF">C8A00DRAFT_18277</name>
</gene>